<dbReference type="PANTHER" id="PTHR30399">
    <property type="entry name" value="UNCHARACTERIZED PROTEIN YGJP"/>
    <property type="match status" value="1"/>
</dbReference>
<dbReference type="STRING" id="1043493.SAMN05421637_1377"/>
<dbReference type="InterPro" id="IPR002725">
    <property type="entry name" value="YgjP-like_metallopeptidase"/>
</dbReference>
<gene>
    <name evidence="2" type="ORF">SAMN05421637_1377</name>
</gene>
<organism evidence="2 3">
    <name type="scientific">Demequina mangrovi</name>
    <dbReference type="NCBI Taxonomy" id="1043493"/>
    <lineage>
        <taxon>Bacteria</taxon>
        <taxon>Bacillati</taxon>
        <taxon>Actinomycetota</taxon>
        <taxon>Actinomycetes</taxon>
        <taxon>Micrococcales</taxon>
        <taxon>Demequinaceae</taxon>
        <taxon>Demequina</taxon>
    </lineage>
</organism>
<proteinExistence type="predicted"/>
<evidence type="ECO:0000313" key="2">
    <source>
        <dbReference type="EMBL" id="SEJ26519.1"/>
    </source>
</evidence>
<feature type="domain" description="YgjP-like metallopeptidase" evidence="1">
    <location>
        <begin position="74"/>
        <end position="174"/>
    </location>
</feature>
<name>A0A1H6XBJ7_9MICO</name>
<sequence length="179" mass="20317">MSGPVPAYTLTRKRMKNLRMVISPGTGEVRVSAPMRTPQREIDAWVRSKSAWIAAKQVEAAAQPAALAPGPEADALRRELRPLLAALIDEWVPRMGVPHPTWRMRVMRTRWGSCNKVKRSLTFNVELARKDIHLVEYVVVHELAHLIEPNHGPGFYAVMDRHLPGWREHRAELNGRAID</sequence>
<evidence type="ECO:0000313" key="3">
    <source>
        <dbReference type="Proteomes" id="UP000183315"/>
    </source>
</evidence>
<feature type="domain" description="YgjP-like metallopeptidase" evidence="1">
    <location>
        <begin position="19"/>
        <end position="63"/>
    </location>
</feature>
<dbReference type="RefSeq" id="WP_042214190.1">
    <property type="nucleotide sequence ID" value="NZ_BBLU01000005.1"/>
</dbReference>
<protein>
    <recommendedName>
        <fullName evidence="1">YgjP-like metallopeptidase domain-containing protein</fullName>
    </recommendedName>
</protein>
<dbReference type="AlphaFoldDB" id="A0A1H6XBJ7"/>
<dbReference type="Pfam" id="PF01863">
    <property type="entry name" value="YgjP-like"/>
    <property type="match status" value="2"/>
</dbReference>
<dbReference type="Proteomes" id="UP000183315">
    <property type="component" value="Unassembled WGS sequence"/>
</dbReference>
<reference evidence="3" key="1">
    <citation type="submission" date="2016-10" db="EMBL/GenBank/DDBJ databases">
        <authorList>
            <person name="Varghese N."/>
        </authorList>
    </citation>
    <scope>NUCLEOTIDE SEQUENCE [LARGE SCALE GENOMIC DNA]</scope>
    <source>
        <strain evidence="3">DSM 24868</strain>
    </source>
</reference>
<dbReference type="EMBL" id="FNZI01000002">
    <property type="protein sequence ID" value="SEJ26519.1"/>
    <property type="molecule type" value="Genomic_DNA"/>
</dbReference>
<dbReference type="InterPro" id="IPR053136">
    <property type="entry name" value="UTP_pyrophosphatase-like"/>
</dbReference>
<keyword evidence="3" id="KW-1185">Reference proteome</keyword>
<dbReference type="CDD" id="cd07344">
    <property type="entry name" value="M48_yhfN_like"/>
    <property type="match status" value="1"/>
</dbReference>
<dbReference type="PANTHER" id="PTHR30399:SF1">
    <property type="entry name" value="UTP PYROPHOSPHATASE"/>
    <property type="match status" value="1"/>
</dbReference>
<accession>A0A1H6XBJ7</accession>
<evidence type="ECO:0000259" key="1">
    <source>
        <dbReference type="Pfam" id="PF01863"/>
    </source>
</evidence>
<dbReference type="Gene3D" id="3.30.2010.10">
    <property type="entry name" value="Metalloproteases ('zincins'), catalytic domain"/>
    <property type="match status" value="1"/>
</dbReference>
<dbReference type="eggNOG" id="COG1451">
    <property type="taxonomic scope" value="Bacteria"/>
</dbReference>